<dbReference type="Pfam" id="PF08889">
    <property type="entry name" value="WbqC"/>
    <property type="match status" value="1"/>
</dbReference>
<gene>
    <name evidence="1" type="ORF">QQ008_04965</name>
</gene>
<dbReference type="InterPro" id="IPR014985">
    <property type="entry name" value="WbqC"/>
</dbReference>
<keyword evidence="2" id="KW-1185">Reference proteome</keyword>
<protein>
    <submittedName>
        <fullName evidence="1">WbqC family protein</fullName>
    </submittedName>
</protein>
<reference evidence="1" key="1">
    <citation type="submission" date="2023-06" db="EMBL/GenBank/DDBJ databases">
        <title>Genomic of Parafulvivirga corallium.</title>
        <authorList>
            <person name="Wang G."/>
        </authorList>
    </citation>
    <scope>NUCLEOTIDE SEQUENCE</scope>
    <source>
        <strain evidence="1">BMA10</strain>
    </source>
</reference>
<evidence type="ECO:0000313" key="1">
    <source>
        <dbReference type="EMBL" id="MDN5200694.1"/>
    </source>
</evidence>
<sequence length="218" mass="25900">MSAGSKSVLLELQYLPCLEYFVCLNEYDKIIIEAQEYYVKQTYRNRCYILAANKIDVLSIPVKSGNRKILIKDVQIDYNQKWLNNHWRGIISAYGKSPYFEHFVHEFEKVFFRKRKFLFDLNWDLLTICLKILRMNTEICFSDTYNTDTSSDVLDLRSVIHPKSRDKRLFYEPFVYNQIFGKDFAENLSVIDLIFCEGPNALTILENSKSFRSEQKQF</sequence>
<proteinExistence type="predicted"/>
<dbReference type="RefSeq" id="WP_346750716.1">
    <property type="nucleotide sequence ID" value="NZ_JAUJEA010000001.1"/>
</dbReference>
<name>A0ABT8KIZ8_9BACT</name>
<evidence type="ECO:0000313" key="2">
    <source>
        <dbReference type="Proteomes" id="UP001172082"/>
    </source>
</evidence>
<accession>A0ABT8KIZ8</accession>
<dbReference type="Proteomes" id="UP001172082">
    <property type="component" value="Unassembled WGS sequence"/>
</dbReference>
<dbReference type="EMBL" id="JAUJEA010000001">
    <property type="protein sequence ID" value="MDN5200694.1"/>
    <property type="molecule type" value="Genomic_DNA"/>
</dbReference>
<comment type="caution">
    <text evidence="1">The sequence shown here is derived from an EMBL/GenBank/DDBJ whole genome shotgun (WGS) entry which is preliminary data.</text>
</comment>
<organism evidence="1 2">
    <name type="scientific">Splendidivirga corallicola</name>
    <dbReference type="NCBI Taxonomy" id="3051826"/>
    <lineage>
        <taxon>Bacteria</taxon>
        <taxon>Pseudomonadati</taxon>
        <taxon>Bacteroidota</taxon>
        <taxon>Cytophagia</taxon>
        <taxon>Cytophagales</taxon>
        <taxon>Splendidivirgaceae</taxon>
        <taxon>Splendidivirga</taxon>
    </lineage>
</organism>